<evidence type="ECO:0000256" key="5">
    <source>
        <dbReference type="ARBA" id="ARBA00022729"/>
    </source>
</evidence>
<comment type="subcellular location">
    <subcellularLocation>
        <location evidence="2 15">Secreted</location>
    </subcellularLocation>
</comment>
<feature type="chain" id="PRO_5035418841" description="AA9 family lytic polysaccharide monooxygenase" evidence="17">
    <location>
        <begin position="20"/>
        <end position="322"/>
    </location>
</feature>
<keyword evidence="4" id="KW-0479">Metal-binding</keyword>
<evidence type="ECO:0000256" key="11">
    <source>
        <dbReference type="ARBA" id="ARBA00023277"/>
    </source>
</evidence>
<keyword evidence="10 15" id="KW-1015">Disulfide bond</keyword>
<dbReference type="GO" id="GO:0005576">
    <property type="term" value="C:extracellular region"/>
    <property type="evidence" value="ECO:0007669"/>
    <property type="project" value="UniProtKB-SubCell"/>
</dbReference>
<evidence type="ECO:0000256" key="7">
    <source>
        <dbReference type="ARBA" id="ARBA00023002"/>
    </source>
</evidence>
<evidence type="ECO:0000256" key="12">
    <source>
        <dbReference type="ARBA" id="ARBA00023326"/>
    </source>
</evidence>
<dbReference type="InterPro" id="IPR005103">
    <property type="entry name" value="AA9_LPMO"/>
</dbReference>
<dbReference type="Pfam" id="PF03443">
    <property type="entry name" value="AA9"/>
    <property type="match status" value="1"/>
</dbReference>
<name>A0A8K0RHL9_9PLEO</name>
<sequence length="322" mass="33166">MRTSVIALALAGGAQLATAHTTVWNILVNGKDQGVGNTQGGYIDSPPNNNPVTDVTSKAMECNVAGVKAAKSVAVNGGDEITFEWHHDTNQASDDIIASSHHGPIMVYASKAGSSLSWTKLWEDGWDGKSWAVDKLIAGSYTGKKGQHKMTLPKLAPGDYILRPEINALHEGNRQGGAQFYMECVHIKVGGSGSLALPAGVTFPGAYKATDPGVLFDIYSGFSSYPAIGPKVWNGASSGSSPAPAPVATKPAATTPKPVATAAPAKTTLATVVKATPTPAAGAGTATAQKWAQCGGQGYTGPKTCASGSTCQKQNDYYSQCL</sequence>
<gene>
    <name evidence="19" type="ORF">FB567DRAFT_543494</name>
</gene>
<dbReference type="PANTHER" id="PTHR33353">
    <property type="entry name" value="PUTATIVE (AFU_ORTHOLOGUE AFUA_1G12560)-RELATED"/>
    <property type="match status" value="1"/>
</dbReference>
<dbReference type="PROSITE" id="PS51164">
    <property type="entry name" value="CBM1_2"/>
    <property type="match status" value="1"/>
</dbReference>
<dbReference type="InterPro" id="IPR049892">
    <property type="entry name" value="AA9"/>
</dbReference>
<dbReference type="InterPro" id="IPR035971">
    <property type="entry name" value="CBD_sf"/>
</dbReference>
<dbReference type="Gene3D" id="2.70.50.70">
    <property type="match status" value="1"/>
</dbReference>
<evidence type="ECO:0000259" key="18">
    <source>
        <dbReference type="PROSITE" id="PS51164"/>
    </source>
</evidence>
<comment type="caution">
    <text evidence="19">The sequence shown here is derived from an EMBL/GenBank/DDBJ whole genome shotgun (WGS) entry which is preliminary data.</text>
</comment>
<reference evidence="19" key="1">
    <citation type="journal article" date="2021" name="Nat. Commun.">
        <title>Genetic determinants of endophytism in the Arabidopsis root mycobiome.</title>
        <authorList>
            <person name="Mesny F."/>
            <person name="Miyauchi S."/>
            <person name="Thiergart T."/>
            <person name="Pickel B."/>
            <person name="Atanasova L."/>
            <person name="Karlsson M."/>
            <person name="Huettel B."/>
            <person name="Barry K.W."/>
            <person name="Haridas S."/>
            <person name="Chen C."/>
            <person name="Bauer D."/>
            <person name="Andreopoulos W."/>
            <person name="Pangilinan J."/>
            <person name="LaButti K."/>
            <person name="Riley R."/>
            <person name="Lipzen A."/>
            <person name="Clum A."/>
            <person name="Drula E."/>
            <person name="Henrissat B."/>
            <person name="Kohler A."/>
            <person name="Grigoriev I.V."/>
            <person name="Martin F.M."/>
            <person name="Hacquard S."/>
        </authorList>
    </citation>
    <scope>NUCLEOTIDE SEQUENCE</scope>
    <source>
        <strain evidence="19">MPI-SDFR-AT-0120</strain>
    </source>
</reference>
<dbReference type="SMART" id="SM00236">
    <property type="entry name" value="fCBD"/>
    <property type="match status" value="1"/>
</dbReference>
<dbReference type="EMBL" id="JAGMVJ010000001">
    <property type="protein sequence ID" value="KAH7095135.1"/>
    <property type="molecule type" value="Genomic_DNA"/>
</dbReference>
<keyword evidence="6 15" id="KW-0136">Cellulose degradation</keyword>
<feature type="region of interest" description="Disordered" evidence="16">
    <location>
        <begin position="235"/>
        <end position="257"/>
    </location>
</feature>
<dbReference type="EC" id="1.14.99.56" evidence="15"/>
<dbReference type="InterPro" id="IPR000254">
    <property type="entry name" value="CBD"/>
</dbReference>
<keyword evidence="8" id="KW-0186">Copper</keyword>
<keyword evidence="3 15" id="KW-0964">Secreted</keyword>
<keyword evidence="12 15" id="KW-0624">Polysaccharide degradation</keyword>
<evidence type="ECO:0000256" key="15">
    <source>
        <dbReference type="RuleBase" id="RU368122"/>
    </source>
</evidence>
<feature type="signal peptide" evidence="17">
    <location>
        <begin position="1"/>
        <end position="19"/>
    </location>
</feature>
<evidence type="ECO:0000313" key="19">
    <source>
        <dbReference type="EMBL" id="KAH7095135.1"/>
    </source>
</evidence>
<dbReference type="GO" id="GO:0046872">
    <property type="term" value="F:metal ion binding"/>
    <property type="evidence" value="ECO:0007669"/>
    <property type="project" value="UniProtKB-KW"/>
</dbReference>
<comment type="similarity">
    <text evidence="13">Belongs to the polysaccharide monooxygenase AA9 family.</text>
</comment>
<evidence type="ECO:0000256" key="4">
    <source>
        <dbReference type="ARBA" id="ARBA00022723"/>
    </source>
</evidence>
<evidence type="ECO:0000313" key="20">
    <source>
        <dbReference type="Proteomes" id="UP000813461"/>
    </source>
</evidence>
<dbReference type="GO" id="GO:0030245">
    <property type="term" value="P:cellulose catabolic process"/>
    <property type="evidence" value="ECO:0007669"/>
    <property type="project" value="UniProtKB-UniRule"/>
</dbReference>
<dbReference type="GO" id="GO:0030248">
    <property type="term" value="F:cellulose binding"/>
    <property type="evidence" value="ECO:0007669"/>
    <property type="project" value="UniProtKB-UniRule"/>
</dbReference>
<evidence type="ECO:0000256" key="1">
    <source>
        <dbReference type="ARBA" id="ARBA00001973"/>
    </source>
</evidence>
<dbReference type="AlphaFoldDB" id="A0A8K0RHL9"/>
<organism evidence="19 20">
    <name type="scientific">Paraphoma chrysanthemicola</name>
    <dbReference type="NCBI Taxonomy" id="798071"/>
    <lineage>
        <taxon>Eukaryota</taxon>
        <taxon>Fungi</taxon>
        <taxon>Dikarya</taxon>
        <taxon>Ascomycota</taxon>
        <taxon>Pezizomycotina</taxon>
        <taxon>Dothideomycetes</taxon>
        <taxon>Pleosporomycetidae</taxon>
        <taxon>Pleosporales</taxon>
        <taxon>Pleosporineae</taxon>
        <taxon>Phaeosphaeriaceae</taxon>
        <taxon>Paraphoma</taxon>
    </lineage>
</organism>
<dbReference type="GO" id="GO:0008810">
    <property type="term" value="F:cellulase activity"/>
    <property type="evidence" value="ECO:0007669"/>
    <property type="project" value="UniProtKB-UniRule"/>
</dbReference>
<evidence type="ECO:0000256" key="2">
    <source>
        <dbReference type="ARBA" id="ARBA00004613"/>
    </source>
</evidence>
<keyword evidence="7" id="KW-0560">Oxidoreductase</keyword>
<evidence type="ECO:0000256" key="16">
    <source>
        <dbReference type="SAM" id="MobiDB-lite"/>
    </source>
</evidence>
<evidence type="ECO:0000256" key="10">
    <source>
        <dbReference type="ARBA" id="ARBA00023157"/>
    </source>
</evidence>
<comment type="catalytic activity">
    <reaction evidence="14 15">
        <text>[(1-&gt;4)-beta-D-glucosyl]n+m + reduced acceptor + O2 = 4-dehydro-beta-D-glucosyl-[(1-&gt;4)-beta-D-glucosyl]n-1 + [(1-&gt;4)-beta-D-glucosyl]m + acceptor + H2O.</text>
        <dbReference type="EC" id="1.14.99.56"/>
    </reaction>
</comment>
<dbReference type="PROSITE" id="PS00562">
    <property type="entry name" value="CBM1_1"/>
    <property type="match status" value="1"/>
</dbReference>
<evidence type="ECO:0000256" key="14">
    <source>
        <dbReference type="ARBA" id="ARBA00045077"/>
    </source>
</evidence>
<evidence type="ECO:0000256" key="6">
    <source>
        <dbReference type="ARBA" id="ARBA00023001"/>
    </source>
</evidence>
<evidence type="ECO:0000256" key="9">
    <source>
        <dbReference type="ARBA" id="ARBA00023033"/>
    </source>
</evidence>
<dbReference type="PANTHER" id="PTHR33353:SF17">
    <property type="entry name" value="ENDO-BETA-1,4-GLUCANASE D"/>
    <property type="match status" value="1"/>
</dbReference>
<comment type="cofactor">
    <cofactor evidence="1">
        <name>Cu(2+)</name>
        <dbReference type="ChEBI" id="CHEBI:29036"/>
    </cofactor>
</comment>
<evidence type="ECO:0000256" key="3">
    <source>
        <dbReference type="ARBA" id="ARBA00022525"/>
    </source>
</evidence>
<evidence type="ECO:0000256" key="8">
    <source>
        <dbReference type="ARBA" id="ARBA00023008"/>
    </source>
</evidence>
<accession>A0A8K0RHL9</accession>
<keyword evidence="20" id="KW-1185">Reference proteome</keyword>
<dbReference type="CDD" id="cd21175">
    <property type="entry name" value="LPMO_AA9"/>
    <property type="match status" value="1"/>
</dbReference>
<dbReference type="Pfam" id="PF00734">
    <property type="entry name" value="CBM_1"/>
    <property type="match status" value="1"/>
</dbReference>
<keyword evidence="11 15" id="KW-0119">Carbohydrate metabolism</keyword>
<comment type="function">
    <text evidence="15">Lytic polysaccharide monooxygenase (LMPO) that depolymerizes crystalline and amorphous polysaccharides via the oxidation of scissile alpha- or beta-(1-4)-glycosidic bonds, yielding C1 and/or C4 oxidation products. Catalysis by LPMOs requires the reduction of the active-site copper from Cu(II) to Cu(I) by a reducing agent and H(2)O(2) or O(2) as a cosubstrate.</text>
</comment>
<proteinExistence type="inferred from homology"/>
<dbReference type="GO" id="GO:0004497">
    <property type="term" value="F:monooxygenase activity"/>
    <property type="evidence" value="ECO:0007669"/>
    <property type="project" value="UniProtKB-KW"/>
</dbReference>
<keyword evidence="5 17" id="KW-0732">Signal</keyword>
<feature type="domain" description="CBM1" evidence="18">
    <location>
        <begin position="286"/>
        <end position="322"/>
    </location>
</feature>
<protein>
    <recommendedName>
        <fullName evidence="15">AA9 family lytic polysaccharide monooxygenase</fullName>
        <ecNumber evidence="15">1.14.99.56</ecNumber>
    </recommendedName>
    <alternativeName>
        <fullName evidence="15">Endo-beta-1,4-glucanase</fullName>
    </alternativeName>
    <alternativeName>
        <fullName evidence="15">Glycosyl hydrolase 61 family protein</fullName>
    </alternativeName>
</protein>
<dbReference type="Proteomes" id="UP000813461">
    <property type="component" value="Unassembled WGS sequence"/>
</dbReference>
<dbReference type="SUPFAM" id="SSF57180">
    <property type="entry name" value="Cellulose-binding domain"/>
    <property type="match status" value="1"/>
</dbReference>
<dbReference type="OrthoDB" id="5558646at2759"/>
<comment type="domain">
    <text evidence="15">Has a modular structure: an endo-beta-1,4-glucanase catalytic module at the N-terminus, a linker rich in serines and threonines, and a C-terminal carbohydrate-binding module (CBM).</text>
</comment>
<evidence type="ECO:0000256" key="17">
    <source>
        <dbReference type="SAM" id="SignalP"/>
    </source>
</evidence>
<keyword evidence="9" id="KW-0503">Monooxygenase</keyword>
<evidence type="ECO:0000256" key="13">
    <source>
        <dbReference type="ARBA" id="ARBA00044502"/>
    </source>
</evidence>